<organism evidence="2 3">
    <name type="scientific">Cichlidogyrus casuarinus</name>
    <dbReference type="NCBI Taxonomy" id="1844966"/>
    <lineage>
        <taxon>Eukaryota</taxon>
        <taxon>Metazoa</taxon>
        <taxon>Spiralia</taxon>
        <taxon>Lophotrochozoa</taxon>
        <taxon>Platyhelminthes</taxon>
        <taxon>Monogenea</taxon>
        <taxon>Monopisthocotylea</taxon>
        <taxon>Dactylogyridea</taxon>
        <taxon>Ancyrocephalidae</taxon>
        <taxon>Cichlidogyrus</taxon>
    </lineage>
</organism>
<evidence type="ECO:0000313" key="2">
    <source>
        <dbReference type="EMBL" id="KAL3316459.1"/>
    </source>
</evidence>
<comment type="caution">
    <text evidence="2">The sequence shown here is derived from an EMBL/GenBank/DDBJ whole genome shotgun (WGS) entry which is preliminary data.</text>
</comment>
<evidence type="ECO:0000313" key="3">
    <source>
        <dbReference type="Proteomes" id="UP001626550"/>
    </source>
</evidence>
<gene>
    <name evidence="2" type="ORF">Ciccas_004901</name>
</gene>
<reference evidence="2 3" key="1">
    <citation type="submission" date="2024-11" db="EMBL/GenBank/DDBJ databases">
        <title>Adaptive evolution of stress response genes in parasites aligns with host niche diversity.</title>
        <authorList>
            <person name="Hahn C."/>
            <person name="Resl P."/>
        </authorList>
    </citation>
    <scope>NUCLEOTIDE SEQUENCE [LARGE SCALE GENOMIC DNA]</scope>
    <source>
        <strain evidence="2">EGGRZ-B1_66</strain>
        <tissue evidence="2">Body</tissue>
    </source>
</reference>
<accession>A0ABD2QA94</accession>
<feature type="compositionally biased region" description="Low complexity" evidence="1">
    <location>
        <begin position="120"/>
        <end position="130"/>
    </location>
</feature>
<name>A0ABD2QA94_9PLAT</name>
<evidence type="ECO:0000256" key="1">
    <source>
        <dbReference type="SAM" id="MobiDB-lite"/>
    </source>
</evidence>
<protein>
    <submittedName>
        <fullName evidence="2">Uncharacterized protein</fullName>
    </submittedName>
</protein>
<proteinExistence type="predicted"/>
<dbReference type="AlphaFoldDB" id="A0ABD2QA94"/>
<sequence length="172" mass="18682">MVIGSVSKVELDCVVCLAHRCGEHESTWVKAPEEVIETCVSQEAHLCGVHRSTWGKPQDVPHCEKCGTKLLSGLETQCAQCNVAGREDSGSNSESEEELEKVRELFPARDPLSPIEEESGCGSSCLGSPEMQRKSKPMSVQSQNSLTEFLLLELQAKNQISEPGSPALGRNN</sequence>
<dbReference type="EMBL" id="JBJKFK010000537">
    <property type="protein sequence ID" value="KAL3316459.1"/>
    <property type="molecule type" value="Genomic_DNA"/>
</dbReference>
<dbReference type="Proteomes" id="UP001626550">
    <property type="component" value="Unassembled WGS sequence"/>
</dbReference>
<feature type="region of interest" description="Disordered" evidence="1">
    <location>
        <begin position="107"/>
        <end position="141"/>
    </location>
</feature>
<keyword evidence="3" id="KW-1185">Reference proteome</keyword>